<dbReference type="Proteomes" id="UP000823674">
    <property type="component" value="Chromosome A04"/>
</dbReference>
<dbReference type="InterPro" id="IPR010543">
    <property type="entry name" value="DUF1117"/>
</dbReference>
<protein>
    <recommendedName>
        <fullName evidence="1">DUF1117 domain-containing protein</fullName>
    </recommendedName>
</protein>
<gene>
    <name evidence="2" type="primary">A04g508120.1_BraROA</name>
    <name evidence="2" type="ORF">IGI04_016875</name>
</gene>
<comment type="caution">
    <text evidence="2">The sequence shown here is derived from an EMBL/GenBank/DDBJ whole genome shotgun (WGS) entry which is preliminary data.</text>
</comment>
<feature type="domain" description="DUF1117" evidence="1">
    <location>
        <begin position="128"/>
        <end position="170"/>
    </location>
</feature>
<reference evidence="2 3" key="1">
    <citation type="submission" date="2021-03" db="EMBL/GenBank/DDBJ databases">
        <authorList>
            <person name="King G.J."/>
            <person name="Bancroft I."/>
            <person name="Baten A."/>
            <person name="Bloomfield J."/>
            <person name="Borpatragohain P."/>
            <person name="He Z."/>
            <person name="Irish N."/>
            <person name="Irwin J."/>
            <person name="Liu K."/>
            <person name="Mauleon R.P."/>
            <person name="Moore J."/>
            <person name="Morris R."/>
            <person name="Ostergaard L."/>
            <person name="Wang B."/>
            <person name="Wells R."/>
        </authorList>
    </citation>
    <scope>NUCLEOTIDE SEQUENCE [LARGE SCALE GENOMIC DNA]</scope>
    <source>
        <strain evidence="2">R-o-18</strain>
        <tissue evidence="2">Leaf</tissue>
    </source>
</reference>
<dbReference type="Pfam" id="PF06547">
    <property type="entry name" value="DUF1117"/>
    <property type="match status" value="1"/>
</dbReference>
<accession>A0ABQ7MVG0</accession>
<evidence type="ECO:0000313" key="2">
    <source>
        <dbReference type="EMBL" id="KAG5402268.1"/>
    </source>
</evidence>
<sequence>MASGSYWCYSCNRFVWVSSNTSTEEAPRASLSPPPTRPSLVAAPTALVLRGSDASEAYDRSAFHMYYDDGSDSGLRPLPPSMTEFLLGSGFDRLHVIEIDRIHLESDSQSHCAVCKEIAAGDDDSAAGLTIWRLPGGGFAVGRIPGGDRVMPVVYTEVDGGRLGEERRRVCGSDHETVWMF</sequence>
<evidence type="ECO:0000259" key="1">
    <source>
        <dbReference type="Pfam" id="PF06547"/>
    </source>
</evidence>
<name>A0ABQ7MVG0_BRACM</name>
<dbReference type="EMBL" id="JADBGQ010000004">
    <property type="protein sequence ID" value="KAG5402268.1"/>
    <property type="molecule type" value="Genomic_DNA"/>
</dbReference>
<keyword evidence="3" id="KW-1185">Reference proteome</keyword>
<proteinExistence type="predicted"/>
<organism evidence="2 3">
    <name type="scientific">Brassica rapa subsp. trilocularis</name>
    <dbReference type="NCBI Taxonomy" id="1813537"/>
    <lineage>
        <taxon>Eukaryota</taxon>
        <taxon>Viridiplantae</taxon>
        <taxon>Streptophyta</taxon>
        <taxon>Embryophyta</taxon>
        <taxon>Tracheophyta</taxon>
        <taxon>Spermatophyta</taxon>
        <taxon>Magnoliopsida</taxon>
        <taxon>eudicotyledons</taxon>
        <taxon>Gunneridae</taxon>
        <taxon>Pentapetalae</taxon>
        <taxon>rosids</taxon>
        <taxon>malvids</taxon>
        <taxon>Brassicales</taxon>
        <taxon>Brassicaceae</taxon>
        <taxon>Brassiceae</taxon>
        <taxon>Brassica</taxon>
    </lineage>
</organism>
<evidence type="ECO:0000313" key="3">
    <source>
        <dbReference type="Proteomes" id="UP000823674"/>
    </source>
</evidence>